<dbReference type="Proteomes" id="UP001480082">
    <property type="component" value="Unassembled WGS sequence"/>
</dbReference>
<organism evidence="1 2">
    <name type="scientific">Mesorhizobium australicum</name>
    <dbReference type="NCBI Taxonomy" id="536018"/>
    <lineage>
        <taxon>Bacteria</taxon>
        <taxon>Pseudomonadati</taxon>
        <taxon>Pseudomonadota</taxon>
        <taxon>Alphaproteobacteria</taxon>
        <taxon>Hyphomicrobiales</taxon>
        <taxon>Phyllobacteriaceae</taxon>
        <taxon>Mesorhizobium</taxon>
    </lineage>
</organism>
<keyword evidence="2" id="KW-1185">Reference proteome</keyword>
<sequence length="314" mass="32899">MRFVSRPSALRGSMIGCAIGLSMAFAALQPAGASEGVSVFPDPSKIVAIGGSITEIVYALGEERHLVARDSTSLYPEAALDLPDVGYMRQVSPEGVLSVNPTGIVALHGSGPREAVDVLKKTSIPFIEVPEQYNREGILQKVRIVGKAIGVEAKAEVLAKALDAKLTAAEKQTASIRERKRVLFILSTQGGKILAAGSETAADGMVKLAGGVNAVEGFSGYKQMSDEAIITARPDVILMMSNAGPPVSDDELFGNPSIASTPAGTARKLIRIDGAYLLGFGPRTADAIHDLAVSLYGAQVTDRASWPTSRSPVR</sequence>
<protein>
    <submittedName>
        <fullName evidence="1">Hemin ABC transporter substrate-binding protein</fullName>
    </submittedName>
</protein>
<evidence type="ECO:0000313" key="1">
    <source>
        <dbReference type="EMBL" id="MER9287486.1"/>
    </source>
</evidence>
<accession>A0ACC6T6E3</accession>
<comment type="caution">
    <text evidence="1">The sequence shown here is derived from an EMBL/GenBank/DDBJ whole genome shotgun (WGS) entry which is preliminary data.</text>
</comment>
<dbReference type="EMBL" id="JAMYRI010000021">
    <property type="protein sequence ID" value="MER9287486.1"/>
    <property type="molecule type" value="Genomic_DNA"/>
</dbReference>
<evidence type="ECO:0000313" key="2">
    <source>
        <dbReference type="Proteomes" id="UP001480082"/>
    </source>
</evidence>
<gene>
    <name evidence="1" type="ORF">NKI81_26680</name>
</gene>
<name>A0ACC6T6E3_9HYPH</name>
<reference evidence="1 2" key="1">
    <citation type="journal article" date="2024" name="Proc. Natl. Acad. Sci. U.S.A.">
        <title>The evolutionary genomics of adaptation to stress in wild rhizobium bacteria.</title>
        <authorList>
            <person name="Kehlet-Delgado H."/>
            <person name="Montoya A.P."/>
            <person name="Jensen K.T."/>
            <person name="Wendlandt C.E."/>
            <person name="Dexheimer C."/>
            <person name="Roberts M."/>
            <person name="Torres Martinez L."/>
            <person name="Friesen M.L."/>
            <person name="Griffitts J.S."/>
            <person name="Porter S.S."/>
        </authorList>
    </citation>
    <scope>NUCLEOTIDE SEQUENCE [LARGE SCALE GENOMIC DNA]</scope>
    <source>
        <strain evidence="1 2">M0468</strain>
    </source>
</reference>
<proteinExistence type="predicted"/>